<name>A0A326RU22_9BACT</name>
<dbReference type="CDD" id="cd06268">
    <property type="entry name" value="PBP1_ABC_transporter_LIVBP-like"/>
    <property type="match status" value="1"/>
</dbReference>
<organism evidence="6 7">
    <name type="scientific">Algoriphagus aquaeductus</name>
    <dbReference type="NCBI Taxonomy" id="475299"/>
    <lineage>
        <taxon>Bacteria</taxon>
        <taxon>Pseudomonadati</taxon>
        <taxon>Bacteroidota</taxon>
        <taxon>Cytophagia</taxon>
        <taxon>Cytophagales</taxon>
        <taxon>Cyclobacteriaceae</taxon>
        <taxon>Algoriphagus</taxon>
    </lineage>
</organism>
<dbReference type="EMBL" id="QKTX01000004">
    <property type="protein sequence ID" value="PZV84420.1"/>
    <property type="molecule type" value="Genomic_DNA"/>
</dbReference>
<keyword evidence="3" id="KW-1133">Transmembrane helix</keyword>
<proteinExistence type="predicted"/>
<dbReference type="OrthoDB" id="1490998at2"/>
<evidence type="ECO:0000313" key="7">
    <source>
        <dbReference type="Proteomes" id="UP000248917"/>
    </source>
</evidence>
<protein>
    <submittedName>
        <fullName evidence="6">Amino acid/amide ABC transporter substrate-binding protein (HAAT family)</fullName>
    </submittedName>
</protein>
<dbReference type="RefSeq" id="WP_111392100.1">
    <property type="nucleotide sequence ID" value="NZ_QKTX01000004.1"/>
</dbReference>
<evidence type="ECO:0000313" key="6">
    <source>
        <dbReference type="EMBL" id="PZV84420.1"/>
    </source>
</evidence>
<evidence type="ECO:0000256" key="1">
    <source>
        <dbReference type="ARBA" id="ARBA00004370"/>
    </source>
</evidence>
<dbReference type="AlphaFoldDB" id="A0A326RU22"/>
<comment type="caution">
    <text evidence="6">The sequence shown here is derived from an EMBL/GenBank/DDBJ whole genome shotgun (WGS) entry which is preliminary data.</text>
</comment>
<dbReference type="Pfam" id="PF01094">
    <property type="entry name" value="ANF_receptor"/>
    <property type="match status" value="1"/>
</dbReference>
<dbReference type="InterPro" id="IPR028082">
    <property type="entry name" value="Peripla_BP_I"/>
</dbReference>
<evidence type="ECO:0000256" key="2">
    <source>
        <dbReference type="ARBA" id="ARBA00022692"/>
    </source>
</evidence>
<keyword evidence="2" id="KW-0812">Transmembrane</keyword>
<gene>
    <name evidence="6" type="ORF">CLV31_10468</name>
</gene>
<evidence type="ECO:0000259" key="5">
    <source>
        <dbReference type="Pfam" id="PF01094"/>
    </source>
</evidence>
<comment type="subcellular location">
    <subcellularLocation>
        <location evidence="1">Membrane</location>
    </subcellularLocation>
</comment>
<dbReference type="InterPro" id="IPR001828">
    <property type="entry name" value="ANF_lig-bd_rcpt"/>
</dbReference>
<dbReference type="Gene3D" id="3.40.50.2300">
    <property type="match status" value="2"/>
</dbReference>
<evidence type="ECO:0000256" key="3">
    <source>
        <dbReference type="ARBA" id="ARBA00022989"/>
    </source>
</evidence>
<dbReference type="SUPFAM" id="SSF53822">
    <property type="entry name" value="Periplasmic binding protein-like I"/>
    <property type="match status" value="1"/>
</dbReference>
<dbReference type="InterPro" id="IPR011990">
    <property type="entry name" value="TPR-like_helical_dom_sf"/>
</dbReference>
<dbReference type="GO" id="GO:0016020">
    <property type="term" value="C:membrane"/>
    <property type="evidence" value="ECO:0007669"/>
    <property type="project" value="UniProtKB-SubCell"/>
</dbReference>
<dbReference type="Proteomes" id="UP000248917">
    <property type="component" value="Unassembled WGS sequence"/>
</dbReference>
<dbReference type="Gene3D" id="1.25.40.10">
    <property type="entry name" value="Tetratricopeptide repeat domain"/>
    <property type="match status" value="1"/>
</dbReference>
<keyword evidence="4" id="KW-0472">Membrane</keyword>
<keyword evidence="7" id="KW-1185">Reference proteome</keyword>
<accession>A0A326RU22</accession>
<sequence>MRRSLFILLLFFVLGHTRGQNIPENYEKAKTALKGQDYWSAINLLKEFLNEEKYGNLSYYAAFHTAEAALKVNQPASAIEALRPVYGKTWGKSDELKYLLAVAYFQNSQLTDALRIIKQIKNEEILSKAFNASFAFLKDSSPSFLITNLEEFKSNEGFTAALAWVLQQKEVMSASERMALNQVLKSGTPSAIKDQVLDIVVILPFTNSATQSISGLASTDFMLELYQGIRLQVDQIKAQGVQINLNTFDSKRDLNRLNSILKDPAVLAADLIIGPIYPDETELISAFAEAQKIPFIHPLSNLGERFEDTAYSYLFRPSVVSLSKGISSGLVTQNWGKSVAIAYSGSARDERLAQLLQVDLSKAGFRITKSQKVDPKNASSFLQELGIRRGNNPTVDQVILLTDDPAIAQSVFALMESITTSVPLLVMDSWLGFNFANYEMLEFPNFYFISNNTPKFESEEMSAFRKVHYGKFLSYPTLNVILGAELANWVVSNAQFVNDFDIRKTLDQKSYQPGKLTWGFNFKNTNNNTYSPVFKLESGELIPLN</sequence>
<evidence type="ECO:0000256" key="4">
    <source>
        <dbReference type="ARBA" id="ARBA00023136"/>
    </source>
</evidence>
<reference evidence="6 7" key="1">
    <citation type="submission" date="2018-06" db="EMBL/GenBank/DDBJ databases">
        <title>Genomic Encyclopedia of Archaeal and Bacterial Type Strains, Phase II (KMG-II): from individual species to whole genera.</title>
        <authorList>
            <person name="Goeker M."/>
        </authorList>
    </citation>
    <scope>NUCLEOTIDE SEQUENCE [LARGE SCALE GENOMIC DNA]</scope>
    <source>
        <strain evidence="6 7">T4</strain>
    </source>
</reference>
<feature type="domain" description="Receptor ligand binding region" evidence="5">
    <location>
        <begin position="264"/>
        <end position="412"/>
    </location>
</feature>